<proteinExistence type="predicted"/>
<keyword evidence="3" id="KW-1185">Reference proteome</keyword>
<keyword evidence="1" id="KW-0812">Transmembrane</keyword>
<accession>A0A836IYI3</accession>
<dbReference type="EMBL" id="JAFJZO010000015">
    <property type="protein sequence ID" value="KAG5509095.1"/>
    <property type="molecule type" value="Genomic_DNA"/>
</dbReference>
<comment type="caution">
    <text evidence="2">The sequence shown here is derived from an EMBL/GenBank/DDBJ whole genome shotgun (WGS) entry which is preliminary data.</text>
</comment>
<feature type="transmembrane region" description="Helical" evidence="1">
    <location>
        <begin position="103"/>
        <end position="121"/>
    </location>
</feature>
<dbReference type="RefSeq" id="XP_067758402.1">
    <property type="nucleotide sequence ID" value="XM_067902055.1"/>
</dbReference>
<evidence type="ECO:0000313" key="2">
    <source>
        <dbReference type="EMBL" id="KAG5509095.1"/>
    </source>
</evidence>
<evidence type="ECO:0000256" key="1">
    <source>
        <dbReference type="SAM" id="Phobius"/>
    </source>
</evidence>
<gene>
    <name evidence="2" type="ORF">JKF63_06104</name>
</gene>
<dbReference type="KEGG" id="phet:94292132"/>
<dbReference type="Pfam" id="PF11070">
    <property type="entry name" value="DUF2871"/>
    <property type="match status" value="1"/>
</dbReference>
<keyword evidence="1" id="KW-1133">Transmembrane helix</keyword>
<name>A0A836IYI3_9TRYP</name>
<protein>
    <submittedName>
        <fullName evidence="2">Uncharacterized protein</fullName>
    </submittedName>
</protein>
<organism evidence="2 3">
    <name type="scientific">Porcisia hertigi</name>
    <dbReference type="NCBI Taxonomy" id="2761500"/>
    <lineage>
        <taxon>Eukaryota</taxon>
        <taxon>Discoba</taxon>
        <taxon>Euglenozoa</taxon>
        <taxon>Kinetoplastea</taxon>
        <taxon>Metakinetoplastina</taxon>
        <taxon>Trypanosomatida</taxon>
        <taxon>Trypanosomatidae</taxon>
        <taxon>Leishmaniinae</taxon>
        <taxon>Porcisia</taxon>
    </lineage>
</organism>
<dbReference type="InterPro" id="IPR021299">
    <property type="entry name" value="DUF2871"/>
</dbReference>
<reference evidence="2 3" key="1">
    <citation type="submission" date="2021-02" db="EMBL/GenBank/DDBJ databases">
        <title>Porcisia hertigi Genome sequencing and assembly.</title>
        <authorList>
            <person name="Almutairi H."/>
            <person name="Gatherer D."/>
        </authorList>
    </citation>
    <scope>NUCLEOTIDE SEQUENCE [LARGE SCALE GENOMIC DNA]</scope>
    <source>
        <strain evidence="2 3">C119</strain>
    </source>
</reference>
<feature type="transmembrane region" description="Helical" evidence="1">
    <location>
        <begin position="66"/>
        <end position="83"/>
    </location>
</feature>
<dbReference type="OrthoDB" id="271252at2759"/>
<sequence length="200" mass="22098">MWAFGQCVCGDRGFVCFVPPGPTHTPSAGGGPTSGYSWASHKQIAQSRFLTSTEAFVFQSFNMEKLVCASMGYTIFGLASGLYWRELTRHHRVSDDTSQLRVLHAHCFSLGSFFFLCVLLLEKSFSLTQQKNYNKFYITYNIGLGITLMMMMVHGTLTVLGADGGIRIISWTAGLGHLFMSVGFAFFYHVLSGAVRASLD</sequence>
<feature type="transmembrane region" description="Helical" evidence="1">
    <location>
        <begin position="168"/>
        <end position="191"/>
    </location>
</feature>
<keyword evidence="1" id="KW-0472">Membrane</keyword>
<dbReference type="GeneID" id="94292132"/>
<dbReference type="Proteomes" id="UP000674318">
    <property type="component" value="Unassembled WGS sequence"/>
</dbReference>
<dbReference type="AlphaFoldDB" id="A0A836IYI3"/>
<feature type="transmembrane region" description="Helical" evidence="1">
    <location>
        <begin position="142"/>
        <end position="162"/>
    </location>
</feature>
<evidence type="ECO:0000313" key="3">
    <source>
        <dbReference type="Proteomes" id="UP000674318"/>
    </source>
</evidence>